<proteinExistence type="predicted"/>
<accession>A0A5B7EJX7</accession>
<evidence type="ECO:0000313" key="2">
    <source>
        <dbReference type="Proteomes" id="UP000324222"/>
    </source>
</evidence>
<organism evidence="1 2">
    <name type="scientific">Portunus trituberculatus</name>
    <name type="common">Swimming crab</name>
    <name type="synonym">Neptunus trituberculatus</name>
    <dbReference type="NCBI Taxonomy" id="210409"/>
    <lineage>
        <taxon>Eukaryota</taxon>
        <taxon>Metazoa</taxon>
        <taxon>Ecdysozoa</taxon>
        <taxon>Arthropoda</taxon>
        <taxon>Crustacea</taxon>
        <taxon>Multicrustacea</taxon>
        <taxon>Malacostraca</taxon>
        <taxon>Eumalacostraca</taxon>
        <taxon>Eucarida</taxon>
        <taxon>Decapoda</taxon>
        <taxon>Pleocyemata</taxon>
        <taxon>Brachyura</taxon>
        <taxon>Eubrachyura</taxon>
        <taxon>Portunoidea</taxon>
        <taxon>Portunidae</taxon>
        <taxon>Portuninae</taxon>
        <taxon>Portunus</taxon>
    </lineage>
</organism>
<gene>
    <name evidence="1" type="ORF">E2C01_028162</name>
</gene>
<reference evidence="1 2" key="1">
    <citation type="submission" date="2019-05" db="EMBL/GenBank/DDBJ databases">
        <title>Another draft genome of Portunus trituberculatus and its Hox gene families provides insights of decapod evolution.</title>
        <authorList>
            <person name="Jeong J.-H."/>
            <person name="Song I."/>
            <person name="Kim S."/>
            <person name="Choi T."/>
            <person name="Kim D."/>
            <person name="Ryu S."/>
            <person name="Kim W."/>
        </authorList>
    </citation>
    <scope>NUCLEOTIDE SEQUENCE [LARGE SCALE GENOMIC DNA]</scope>
    <source>
        <tissue evidence="1">Muscle</tissue>
    </source>
</reference>
<protein>
    <submittedName>
        <fullName evidence="1">Uncharacterized protein</fullName>
    </submittedName>
</protein>
<dbReference type="Proteomes" id="UP000324222">
    <property type="component" value="Unassembled WGS sequence"/>
</dbReference>
<sequence length="88" mass="9874">MYFRRVMVSSEDVDAVGKRFGSLYIPPRVHGLILGLPLRRQANTEVIARLSNASTSTSTSYVIVRGIYVIIRLGSDVVRPSFYVSFLH</sequence>
<evidence type="ECO:0000313" key="1">
    <source>
        <dbReference type="EMBL" id="MPC34761.1"/>
    </source>
</evidence>
<keyword evidence="2" id="KW-1185">Reference proteome</keyword>
<dbReference type="EMBL" id="VSRR010003125">
    <property type="protein sequence ID" value="MPC34761.1"/>
    <property type="molecule type" value="Genomic_DNA"/>
</dbReference>
<name>A0A5B7EJX7_PORTR</name>
<dbReference type="AlphaFoldDB" id="A0A5B7EJX7"/>
<comment type="caution">
    <text evidence="1">The sequence shown here is derived from an EMBL/GenBank/DDBJ whole genome shotgun (WGS) entry which is preliminary data.</text>
</comment>